<reference evidence="1" key="1">
    <citation type="journal article" date="2025" name="Int. J. Syst. Evol. Microbiol.">
        <title>Inconstantimicrobium mannanitabidum sp. nov., a novel member of the family Clostridiaceae isolated from anoxic soil under the treatment of reductive soil disinfestation.</title>
        <authorList>
            <person name="Ueki A."/>
            <person name="Tonouchi A."/>
            <person name="Honma S."/>
            <person name="Kaku N."/>
            <person name="Ueki K."/>
        </authorList>
    </citation>
    <scope>NUCLEOTIDE SEQUENCE</scope>
    <source>
        <strain evidence="1">TW13</strain>
    </source>
</reference>
<comment type="caution">
    <text evidence="1">The sequence shown here is derived from an EMBL/GenBank/DDBJ whole genome shotgun (WGS) entry which is preliminary data.</text>
</comment>
<protein>
    <submittedName>
        <fullName evidence="1">Uncharacterized protein</fullName>
    </submittedName>
</protein>
<proteinExistence type="predicted"/>
<gene>
    <name evidence="1" type="ORF">rsdtw13_38470</name>
</gene>
<keyword evidence="2" id="KW-1185">Reference proteome</keyword>
<evidence type="ECO:0000313" key="1">
    <source>
        <dbReference type="EMBL" id="GKX68589.1"/>
    </source>
</evidence>
<sequence>MNGFELIMKLRQKMQDPAFAQRFNAIASELNSIPGLQQEVMKIAQIDNEKKRQKAIDHLPDRAKSSVNELLKMLNS</sequence>
<dbReference type="EMBL" id="BROD01000001">
    <property type="protein sequence ID" value="GKX68589.1"/>
    <property type="molecule type" value="Genomic_DNA"/>
</dbReference>
<dbReference type="Proteomes" id="UP001058074">
    <property type="component" value="Unassembled WGS sequence"/>
</dbReference>
<evidence type="ECO:0000313" key="2">
    <source>
        <dbReference type="Proteomes" id="UP001058074"/>
    </source>
</evidence>
<organism evidence="1 2">
    <name type="scientific">Inconstantimicrobium mannanitabidum</name>
    <dbReference type="NCBI Taxonomy" id="1604901"/>
    <lineage>
        <taxon>Bacteria</taxon>
        <taxon>Bacillati</taxon>
        <taxon>Bacillota</taxon>
        <taxon>Clostridia</taxon>
        <taxon>Eubacteriales</taxon>
        <taxon>Clostridiaceae</taxon>
        <taxon>Inconstantimicrobium</taxon>
    </lineage>
</organism>
<accession>A0ACB5RHQ3</accession>
<name>A0ACB5RHQ3_9CLOT</name>